<proteinExistence type="predicted"/>
<evidence type="ECO:0000313" key="8">
    <source>
        <dbReference type="Proteomes" id="UP001156140"/>
    </source>
</evidence>
<evidence type="ECO:0000256" key="1">
    <source>
        <dbReference type="ARBA" id="ARBA00004127"/>
    </source>
</evidence>
<name>A0AA41UBP2_9HYPH</name>
<dbReference type="AlphaFoldDB" id="A0AA41UBP2"/>
<sequence length="129" mass="14268">MADAVWARLRRWARSIKRDVIALYVAARDPRTPVIAKVVSGLVAAYALSPIDLIPDFIPVLGQVDDLIIVPLGIITVVRLIPAPLMAEFRVRAGEIAERPSSRTAALAIAAIWLIAALLAFWWIYNRLM</sequence>
<keyword evidence="3 5" id="KW-1133">Transmembrane helix</keyword>
<comment type="subcellular location">
    <subcellularLocation>
        <location evidence="1">Endomembrane system</location>
        <topology evidence="1">Multi-pass membrane protein</topology>
    </subcellularLocation>
</comment>
<gene>
    <name evidence="7" type="ORF">ML536_12890</name>
</gene>
<feature type="domain" description="DUF1232" evidence="6">
    <location>
        <begin position="36"/>
        <end position="72"/>
    </location>
</feature>
<accession>A0AA41UBP2</accession>
<dbReference type="InterPro" id="IPR010652">
    <property type="entry name" value="DUF1232"/>
</dbReference>
<keyword evidence="2 5" id="KW-0812">Transmembrane</keyword>
<dbReference type="EMBL" id="JALAZD010000001">
    <property type="protein sequence ID" value="MCI0127723.1"/>
    <property type="molecule type" value="Genomic_DNA"/>
</dbReference>
<comment type="caution">
    <text evidence="7">The sequence shown here is derived from an EMBL/GenBank/DDBJ whole genome shotgun (WGS) entry which is preliminary data.</text>
</comment>
<evidence type="ECO:0000256" key="3">
    <source>
        <dbReference type="ARBA" id="ARBA00022989"/>
    </source>
</evidence>
<dbReference type="RefSeq" id="WP_281736112.1">
    <property type="nucleotide sequence ID" value="NZ_JAKETQ010000001.1"/>
</dbReference>
<evidence type="ECO:0000256" key="2">
    <source>
        <dbReference type="ARBA" id="ARBA00022692"/>
    </source>
</evidence>
<evidence type="ECO:0000256" key="5">
    <source>
        <dbReference type="SAM" id="Phobius"/>
    </source>
</evidence>
<dbReference type="Pfam" id="PF06803">
    <property type="entry name" value="DUF1232"/>
    <property type="match status" value="1"/>
</dbReference>
<feature type="transmembrane region" description="Helical" evidence="5">
    <location>
        <begin position="105"/>
        <end position="125"/>
    </location>
</feature>
<evidence type="ECO:0000256" key="4">
    <source>
        <dbReference type="ARBA" id="ARBA00023136"/>
    </source>
</evidence>
<organism evidence="7 8">
    <name type="scientific">Paradevosia shaoguanensis</name>
    <dbReference type="NCBI Taxonomy" id="1335043"/>
    <lineage>
        <taxon>Bacteria</taxon>
        <taxon>Pseudomonadati</taxon>
        <taxon>Pseudomonadota</taxon>
        <taxon>Alphaproteobacteria</taxon>
        <taxon>Hyphomicrobiales</taxon>
        <taxon>Devosiaceae</taxon>
        <taxon>Paradevosia</taxon>
    </lineage>
</organism>
<keyword evidence="4 5" id="KW-0472">Membrane</keyword>
<feature type="transmembrane region" description="Helical" evidence="5">
    <location>
        <begin position="67"/>
        <end position="85"/>
    </location>
</feature>
<protein>
    <submittedName>
        <fullName evidence="7">DUF1232 domain-containing protein</fullName>
    </submittedName>
</protein>
<dbReference type="GO" id="GO:0012505">
    <property type="term" value="C:endomembrane system"/>
    <property type="evidence" value="ECO:0007669"/>
    <property type="project" value="UniProtKB-SubCell"/>
</dbReference>
<evidence type="ECO:0000313" key="7">
    <source>
        <dbReference type="EMBL" id="MCI0127723.1"/>
    </source>
</evidence>
<reference evidence="7" key="1">
    <citation type="submission" date="2022-03" db="EMBL/GenBank/DDBJ databases">
        <title>The complete genome sequence of a Methyloterrigena soli.</title>
        <authorList>
            <person name="Zi Z."/>
        </authorList>
    </citation>
    <scope>NUCLEOTIDE SEQUENCE</scope>
    <source>
        <strain evidence="7">M48</strain>
    </source>
</reference>
<dbReference type="Proteomes" id="UP001156140">
    <property type="component" value="Unassembled WGS sequence"/>
</dbReference>
<keyword evidence="8" id="KW-1185">Reference proteome</keyword>
<evidence type="ECO:0000259" key="6">
    <source>
        <dbReference type="Pfam" id="PF06803"/>
    </source>
</evidence>